<reference evidence="1 2" key="1">
    <citation type="submission" date="2015-03" db="EMBL/GenBank/DDBJ databases">
        <authorList>
            <person name="Murphy D."/>
        </authorList>
    </citation>
    <scope>NUCLEOTIDE SEQUENCE [LARGE SCALE GENOMIC DNA]</scope>
    <source>
        <strain evidence="1 2">D16</strain>
    </source>
</reference>
<dbReference type="GO" id="GO:0016740">
    <property type="term" value="F:transferase activity"/>
    <property type="evidence" value="ECO:0007669"/>
    <property type="project" value="UniProtKB-KW"/>
</dbReference>
<proteinExistence type="predicted"/>
<organism evidence="1 2">
    <name type="scientific">Mycolicibacterium conceptionense</name>
    <dbReference type="NCBI Taxonomy" id="451644"/>
    <lineage>
        <taxon>Bacteria</taxon>
        <taxon>Bacillati</taxon>
        <taxon>Actinomycetota</taxon>
        <taxon>Actinomycetes</taxon>
        <taxon>Mycobacteriales</taxon>
        <taxon>Mycobacteriaceae</taxon>
        <taxon>Mycolicibacterium</taxon>
    </lineage>
</organism>
<dbReference type="AlphaFoldDB" id="A0A0U1DY18"/>
<name>A0A0U1DY18_9MYCO</name>
<dbReference type="Proteomes" id="UP000182227">
    <property type="component" value="Unassembled WGS sequence"/>
</dbReference>
<evidence type="ECO:0000313" key="1">
    <source>
        <dbReference type="EMBL" id="CQD24933.1"/>
    </source>
</evidence>
<keyword evidence="1" id="KW-0808">Transferase</keyword>
<gene>
    <name evidence="1" type="ORF">BN970_06731</name>
</gene>
<accession>A0A0U1DY18</accession>
<dbReference type="EMBL" id="CTEF01000008">
    <property type="protein sequence ID" value="CQD24933.1"/>
    <property type="molecule type" value="Genomic_DNA"/>
</dbReference>
<protein>
    <submittedName>
        <fullName evidence="1">Phosphotransferase enzyme family protein</fullName>
    </submittedName>
</protein>
<evidence type="ECO:0000313" key="2">
    <source>
        <dbReference type="Proteomes" id="UP000182227"/>
    </source>
</evidence>
<sequence length="60" mass="6359">MLTPARRLIPAAGLAAHIGHGVQRIATDAVIGRMRSLPRRVADLDAAYLSGLPDARSRSV</sequence>